<dbReference type="GO" id="GO:0033926">
    <property type="term" value="F:endo-alpha-N-acetylgalactosaminidase activity"/>
    <property type="evidence" value="ECO:0007669"/>
    <property type="project" value="InterPro"/>
</dbReference>
<name>A0A4V1NS45_9FIRM</name>
<dbReference type="InterPro" id="IPR043751">
    <property type="entry name" value="DUF5696"/>
</dbReference>
<evidence type="ECO:0000313" key="2">
    <source>
        <dbReference type="Proteomes" id="UP000290106"/>
    </source>
</evidence>
<comment type="caution">
    <text evidence="1">The sequence shown here is derived from an EMBL/GenBank/DDBJ whole genome shotgun (WGS) entry which is preliminary data.</text>
</comment>
<dbReference type="AlphaFoldDB" id="A0A4V1NS45"/>
<accession>A0A4V1NS45</accession>
<evidence type="ECO:0000313" key="1">
    <source>
        <dbReference type="EMBL" id="RXS75975.1"/>
    </source>
</evidence>
<sequence length="630" mass="72741">MMKIEKGNTKVCLCQETLAVTVEKGQTRWEWTEGFQPELICKEGSFHFLDAKNITHEAYTMGVGTGIRSCFEGFEKDGVTYPYAFETLIWIEDTTEQVYFEWVPLKEEGLQVEKVLWPGQMAFEEKKDSWYTLLTHQQGILIPNDWETPLSAIPFAGFFETAGGYMPWFGQVKDRQGYIAICTTPWNAGYYAEHPAGGPYTHVGVYFEPSLGKMDYRRVMRYTFLDDCDYNDLCKEYRSYVNEQGRLRTLEEKAARNPSVNDLIGCAFAHKGIKTQVQHNSDFFDPANPEKNNHLTPFAQRTKEIRELHEQGVEKLYLHLDGWAQPGYDNQHPDYLPACKEAGGWEDMKELADTMHECGYMFGIHDQYRDFYKAAPSFDENYACRLPDGSIPEHQRWAGGPQSYLCATQAPYYVKRNFTEIKKHGIRLDGAYLDVFTCNEGDECDNPEHRMTRRECYEFRGRCFEYLLSQGILPSSEEVSDWAVPSLVFCHYAPYDFMMKKPGTPKEGVPVPLYNLVYHDCVIQPWMMDKVSDEEDYMLYALLNGGAPYLIRDAAYPNIDGAFDDNVALSRKEEIERSKAVAELHKQVAKCEMLHHEMVNGDYMVQETTFSDGTGVLVDFRKQTYQIFHK</sequence>
<dbReference type="Gene3D" id="3.20.20.80">
    <property type="entry name" value="Glycosidases"/>
    <property type="match status" value="1"/>
</dbReference>
<dbReference type="InterPro" id="IPR025706">
    <property type="entry name" value="Endoa_GalNAc"/>
</dbReference>
<dbReference type="Proteomes" id="UP000290106">
    <property type="component" value="Unassembled WGS sequence"/>
</dbReference>
<evidence type="ECO:0008006" key="3">
    <source>
        <dbReference type="Google" id="ProtNLM"/>
    </source>
</evidence>
<organism evidence="1 2">
    <name type="scientific">Blautia faecicola</name>
    <dbReference type="NCBI Taxonomy" id="2509240"/>
    <lineage>
        <taxon>Bacteria</taxon>
        <taxon>Bacillati</taxon>
        <taxon>Bacillota</taxon>
        <taxon>Clostridia</taxon>
        <taxon>Lachnospirales</taxon>
        <taxon>Lachnospiraceae</taxon>
        <taxon>Blautia</taxon>
    </lineage>
</organism>
<protein>
    <recommendedName>
        <fullName evidence="3">Endo-alpha-N-acetylgalactosaminidase glycoside hydrolase</fullName>
    </recommendedName>
</protein>
<dbReference type="CDD" id="cd14244">
    <property type="entry name" value="GH_101_like"/>
    <property type="match status" value="1"/>
</dbReference>
<dbReference type="OrthoDB" id="2496946at2"/>
<proteinExistence type="predicted"/>
<dbReference type="RefSeq" id="WP_129258446.1">
    <property type="nucleotide sequence ID" value="NZ_SDKC01000001.1"/>
</dbReference>
<gene>
    <name evidence="1" type="ORF">ETP43_12680</name>
</gene>
<reference evidence="1 2" key="1">
    <citation type="submission" date="2019-01" db="EMBL/GenBank/DDBJ databases">
        <title>Blautia sp. nov. KGMB01111 isolated human feces.</title>
        <authorList>
            <person name="Park J.-E."/>
            <person name="Kim J.-S."/>
            <person name="Park S.-H."/>
        </authorList>
    </citation>
    <scope>NUCLEOTIDE SEQUENCE [LARGE SCALE GENOMIC DNA]</scope>
    <source>
        <strain evidence="1 2">KGMB01111</strain>
    </source>
</reference>
<keyword evidence="2" id="KW-1185">Reference proteome</keyword>
<dbReference type="EMBL" id="SDKC01000001">
    <property type="protein sequence ID" value="RXS75975.1"/>
    <property type="molecule type" value="Genomic_DNA"/>
</dbReference>
<dbReference type="Pfam" id="PF18952">
    <property type="entry name" value="DUF5696"/>
    <property type="match status" value="1"/>
</dbReference>